<name>A0ABP7LJN8_9ACTN</name>
<proteinExistence type="predicted"/>
<accession>A0ABP7LJN8</accession>
<protein>
    <submittedName>
        <fullName evidence="1">Uncharacterized protein</fullName>
    </submittedName>
</protein>
<gene>
    <name evidence="1" type="ORF">GCM10022207_84060</name>
</gene>
<evidence type="ECO:0000313" key="2">
    <source>
        <dbReference type="Proteomes" id="UP001501563"/>
    </source>
</evidence>
<comment type="caution">
    <text evidence="1">The sequence shown here is derived from an EMBL/GenBank/DDBJ whole genome shotgun (WGS) entry which is preliminary data.</text>
</comment>
<keyword evidence="2" id="KW-1185">Reference proteome</keyword>
<reference evidence="2" key="1">
    <citation type="journal article" date="2019" name="Int. J. Syst. Evol. Microbiol.">
        <title>The Global Catalogue of Microorganisms (GCM) 10K type strain sequencing project: providing services to taxonomists for standard genome sequencing and annotation.</title>
        <authorList>
            <consortium name="The Broad Institute Genomics Platform"/>
            <consortium name="The Broad Institute Genome Sequencing Center for Infectious Disease"/>
            <person name="Wu L."/>
            <person name="Ma J."/>
        </authorList>
    </citation>
    <scope>NUCLEOTIDE SEQUENCE [LARGE SCALE GENOMIC DNA]</scope>
    <source>
        <strain evidence="2">JCM 16578</strain>
    </source>
</reference>
<sequence length="66" mass="6932">MGVLARLRTHSSAPTAAQVAAIAYKAVALRGAGLVTASLPRLRRCGVWILAARTGSRSRRGRHVPA</sequence>
<dbReference type="EMBL" id="BAAAZA010000049">
    <property type="protein sequence ID" value="GAA3902214.1"/>
    <property type="molecule type" value="Genomic_DNA"/>
</dbReference>
<organism evidence="1 2">
    <name type="scientific">Streptomyces lannensis</name>
    <dbReference type="NCBI Taxonomy" id="766498"/>
    <lineage>
        <taxon>Bacteria</taxon>
        <taxon>Bacillati</taxon>
        <taxon>Actinomycetota</taxon>
        <taxon>Actinomycetes</taxon>
        <taxon>Kitasatosporales</taxon>
        <taxon>Streptomycetaceae</taxon>
        <taxon>Streptomyces</taxon>
    </lineage>
</organism>
<evidence type="ECO:0000313" key="1">
    <source>
        <dbReference type="EMBL" id="GAA3902214.1"/>
    </source>
</evidence>
<dbReference type="Proteomes" id="UP001501563">
    <property type="component" value="Unassembled WGS sequence"/>
</dbReference>